<evidence type="ECO:0000256" key="2">
    <source>
        <dbReference type="ARBA" id="ARBA00022692"/>
    </source>
</evidence>
<evidence type="ECO:0000256" key="5">
    <source>
        <dbReference type="ARBA" id="ARBA00023251"/>
    </source>
</evidence>
<comment type="similarity">
    <text evidence="6">Belongs to the ABC-2 integral membrane protein family.</text>
</comment>
<feature type="transmembrane region" description="Helical" evidence="6">
    <location>
        <begin position="148"/>
        <end position="172"/>
    </location>
</feature>
<dbReference type="PIRSF" id="PIRSF006648">
    <property type="entry name" value="DrrB"/>
    <property type="match status" value="1"/>
</dbReference>
<reference evidence="8 9" key="1">
    <citation type="journal article" date="2019" name="Int. J. Syst. Evol. Microbiol.">
        <title>The Global Catalogue of Microorganisms (GCM) 10K type strain sequencing project: providing services to taxonomists for standard genome sequencing and annotation.</title>
        <authorList>
            <consortium name="The Broad Institute Genomics Platform"/>
            <consortium name="The Broad Institute Genome Sequencing Center for Infectious Disease"/>
            <person name="Wu L."/>
            <person name="Ma J."/>
        </authorList>
    </citation>
    <scope>NUCLEOTIDE SEQUENCE [LARGE SCALE GENOMIC DNA]</scope>
    <source>
        <strain evidence="8 9">JCM 3146</strain>
    </source>
</reference>
<comment type="caution">
    <text evidence="8">The sequence shown here is derived from an EMBL/GenBank/DDBJ whole genome shotgun (WGS) entry which is preliminary data.</text>
</comment>
<evidence type="ECO:0000259" key="7">
    <source>
        <dbReference type="PROSITE" id="PS51012"/>
    </source>
</evidence>
<proteinExistence type="inferred from homology"/>
<keyword evidence="9" id="KW-1185">Reference proteome</keyword>
<feature type="transmembrane region" description="Helical" evidence="6">
    <location>
        <begin position="230"/>
        <end position="253"/>
    </location>
</feature>
<keyword evidence="3 6" id="KW-1133">Transmembrane helix</keyword>
<evidence type="ECO:0000256" key="6">
    <source>
        <dbReference type="RuleBase" id="RU361157"/>
    </source>
</evidence>
<feature type="transmembrane region" description="Helical" evidence="6">
    <location>
        <begin position="25"/>
        <end position="48"/>
    </location>
</feature>
<keyword evidence="2 6" id="KW-0812">Transmembrane</keyword>
<protein>
    <recommendedName>
        <fullName evidence="6">Transport permease protein</fullName>
    </recommendedName>
</protein>
<dbReference type="InterPro" id="IPR000412">
    <property type="entry name" value="ABC_2_transport"/>
</dbReference>
<dbReference type="Pfam" id="PF01061">
    <property type="entry name" value="ABC2_membrane"/>
    <property type="match status" value="1"/>
</dbReference>
<dbReference type="InterPro" id="IPR051784">
    <property type="entry name" value="Nod_factor_ABC_transporter"/>
</dbReference>
<keyword evidence="6" id="KW-1003">Cell membrane</keyword>
<name>A0ABN0WBJ6_9ACTN</name>
<feature type="transmembrane region" description="Helical" evidence="6">
    <location>
        <begin position="68"/>
        <end position="91"/>
    </location>
</feature>
<dbReference type="PROSITE" id="PS51012">
    <property type="entry name" value="ABC_TM2"/>
    <property type="match status" value="1"/>
</dbReference>
<organism evidence="8 9">
    <name type="scientific">Actinoallomurus spadix</name>
    <dbReference type="NCBI Taxonomy" id="79912"/>
    <lineage>
        <taxon>Bacteria</taxon>
        <taxon>Bacillati</taxon>
        <taxon>Actinomycetota</taxon>
        <taxon>Actinomycetes</taxon>
        <taxon>Streptosporangiales</taxon>
        <taxon>Thermomonosporaceae</taxon>
        <taxon>Actinoallomurus</taxon>
    </lineage>
</organism>
<evidence type="ECO:0000256" key="1">
    <source>
        <dbReference type="ARBA" id="ARBA00004141"/>
    </source>
</evidence>
<evidence type="ECO:0000256" key="4">
    <source>
        <dbReference type="ARBA" id="ARBA00023136"/>
    </source>
</evidence>
<evidence type="ECO:0000313" key="8">
    <source>
        <dbReference type="EMBL" id="GAA0331902.1"/>
    </source>
</evidence>
<keyword evidence="6" id="KW-0813">Transport</keyword>
<dbReference type="Proteomes" id="UP001501822">
    <property type="component" value="Unassembled WGS sequence"/>
</dbReference>
<dbReference type="PANTHER" id="PTHR43229">
    <property type="entry name" value="NODULATION PROTEIN J"/>
    <property type="match status" value="1"/>
</dbReference>
<evidence type="ECO:0000313" key="9">
    <source>
        <dbReference type="Proteomes" id="UP001501822"/>
    </source>
</evidence>
<dbReference type="RefSeq" id="WP_252808966.1">
    <property type="nucleotide sequence ID" value="NZ_BAAABM010000016.1"/>
</dbReference>
<sequence>MSTLSYAAIDSATMLRRNLRHALRYPSLTLSVAGMPLIFLLLFVYVFGGALGAGIGGMSGGRTQYLSYVTPGIILMTVASGAITTSVAVCVDMTDGIIGRFRTMPIARASLLTGHVIGSVITTMISTAIVVGVAVALGFRPDAEPLEWVAAVGVLAMVTFALTWLSVAFGVFAKTPESASNLPLPLSLLPMMGSGFVPTDSMPAGLRWFAEYQPFTPVIETLRGLLTGTAIGHSAAVSAAWCAGIALVGYAWAKTRFNRSRTH</sequence>
<keyword evidence="5" id="KW-0046">Antibiotic resistance</keyword>
<evidence type="ECO:0000256" key="3">
    <source>
        <dbReference type="ARBA" id="ARBA00022989"/>
    </source>
</evidence>
<dbReference type="PANTHER" id="PTHR43229:SF2">
    <property type="entry name" value="NODULATION PROTEIN J"/>
    <property type="match status" value="1"/>
</dbReference>
<comment type="subcellular location">
    <subcellularLocation>
        <location evidence="6">Cell membrane</location>
        <topology evidence="6">Multi-pass membrane protein</topology>
    </subcellularLocation>
    <subcellularLocation>
        <location evidence="1">Membrane</location>
        <topology evidence="1">Multi-pass membrane protein</topology>
    </subcellularLocation>
</comment>
<dbReference type="EMBL" id="BAAABM010000016">
    <property type="protein sequence ID" value="GAA0331902.1"/>
    <property type="molecule type" value="Genomic_DNA"/>
</dbReference>
<feature type="domain" description="ABC transmembrane type-2" evidence="7">
    <location>
        <begin position="27"/>
        <end position="260"/>
    </location>
</feature>
<dbReference type="InterPro" id="IPR047817">
    <property type="entry name" value="ABC2_TM_bact-type"/>
</dbReference>
<feature type="transmembrane region" description="Helical" evidence="6">
    <location>
        <begin position="184"/>
        <end position="210"/>
    </location>
</feature>
<keyword evidence="4 6" id="KW-0472">Membrane</keyword>
<gene>
    <name evidence="8" type="ORF">GCM10010151_22190</name>
</gene>
<feature type="transmembrane region" description="Helical" evidence="6">
    <location>
        <begin position="112"/>
        <end position="136"/>
    </location>
</feature>
<dbReference type="InterPro" id="IPR013525">
    <property type="entry name" value="ABC2_TM"/>
</dbReference>
<accession>A0ABN0WBJ6</accession>